<accession>A0A8T1UIM6</accession>
<dbReference type="PANTHER" id="PTHR31827:SF1">
    <property type="entry name" value="EMB|CAB89363.1"/>
    <property type="match status" value="1"/>
</dbReference>
<dbReference type="OrthoDB" id="112635at2759"/>
<feature type="domain" description="WRKY19-like zinc finger" evidence="1">
    <location>
        <begin position="42"/>
        <end position="65"/>
    </location>
</feature>
<dbReference type="Proteomes" id="UP000688947">
    <property type="component" value="Unassembled WGS sequence"/>
</dbReference>
<dbReference type="EMBL" id="JAENGZ010000376">
    <property type="protein sequence ID" value="KAG6960683.1"/>
    <property type="molecule type" value="Genomic_DNA"/>
</dbReference>
<dbReference type="AlphaFoldDB" id="A0A8T1UIM6"/>
<dbReference type="PANTHER" id="PTHR31827">
    <property type="entry name" value="EMB|CAB89363.1"/>
    <property type="match status" value="1"/>
</dbReference>
<name>A0A8T1UIM6_9STRA</name>
<comment type="caution">
    <text evidence="2">The sequence shown here is derived from an EMBL/GenBank/DDBJ whole genome shotgun (WGS) entry which is preliminary data.</text>
</comment>
<evidence type="ECO:0000313" key="3">
    <source>
        <dbReference type="Proteomes" id="UP000688947"/>
    </source>
</evidence>
<proteinExistence type="predicted"/>
<gene>
    <name evidence="2" type="ORF">JG687_00008086</name>
</gene>
<evidence type="ECO:0000313" key="2">
    <source>
        <dbReference type="EMBL" id="KAG6960683.1"/>
    </source>
</evidence>
<reference evidence="2" key="1">
    <citation type="submission" date="2021-01" db="EMBL/GenBank/DDBJ databases">
        <title>Phytophthora aleatoria, a newly-described species from Pinus radiata is distinct from Phytophthora cactorum isolates based on comparative genomics.</title>
        <authorList>
            <person name="Mcdougal R."/>
            <person name="Panda P."/>
            <person name="Williams N."/>
            <person name="Studholme D.J."/>
        </authorList>
    </citation>
    <scope>NUCLEOTIDE SEQUENCE</scope>
    <source>
        <strain evidence="2">NZFS 3830</strain>
    </source>
</reference>
<dbReference type="Pfam" id="PF24906">
    <property type="entry name" value="Zf_WRKY19"/>
    <property type="match status" value="1"/>
</dbReference>
<protein>
    <recommendedName>
        <fullName evidence="1">WRKY19-like zinc finger domain-containing protein</fullName>
    </recommendedName>
</protein>
<sequence>MLLCRLVVSTGKCFAHGGDKRRAYPGCSNQTKARGTCFVHRGRQCSKPGCLKSVQWKGLCASHGGSRLCSYPGCNKWSSSRGKCFEHGGGKQCSYPGVYHAGASEVHVCEAWGLDILHRGPRVMKERITSRTDFSRIKKFQLEYLSIVLG</sequence>
<dbReference type="InterPro" id="IPR056866">
    <property type="entry name" value="Znf_WRKY19"/>
</dbReference>
<organism evidence="2 3">
    <name type="scientific">Phytophthora cactorum</name>
    <dbReference type="NCBI Taxonomy" id="29920"/>
    <lineage>
        <taxon>Eukaryota</taxon>
        <taxon>Sar</taxon>
        <taxon>Stramenopiles</taxon>
        <taxon>Oomycota</taxon>
        <taxon>Peronosporomycetes</taxon>
        <taxon>Peronosporales</taxon>
        <taxon>Peronosporaceae</taxon>
        <taxon>Phytophthora</taxon>
    </lineage>
</organism>
<evidence type="ECO:0000259" key="1">
    <source>
        <dbReference type="Pfam" id="PF24906"/>
    </source>
</evidence>